<name>E4ZSH3_LEPMJ</name>
<evidence type="ECO:0000313" key="2">
    <source>
        <dbReference type="Proteomes" id="UP000002668"/>
    </source>
</evidence>
<dbReference type="EMBL" id="FP929122">
    <property type="protein sequence ID" value="CBX94353.1"/>
    <property type="molecule type" value="Genomic_DNA"/>
</dbReference>
<proteinExistence type="predicted"/>
<organism evidence="2">
    <name type="scientific">Leptosphaeria maculans (strain JN3 / isolate v23.1.3 / race Av1-4-5-6-7-8)</name>
    <name type="common">Blackleg fungus</name>
    <name type="synonym">Phoma lingam</name>
    <dbReference type="NCBI Taxonomy" id="985895"/>
    <lineage>
        <taxon>Eukaryota</taxon>
        <taxon>Fungi</taxon>
        <taxon>Dikarya</taxon>
        <taxon>Ascomycota</taxon>
        <taxon>Pezizomycotina</taxon>
        <taxon>Dothideomycetes</taxon>
        <taxon>Pleosporomycetidae</taxon>
        <taxon>Pleosporales</taxon>
        <taxon>Pleosporineae</taxon>
        <taxon>Leptosphaeriaceae</taxon>
        <taxon>Plenodomus</taxon>
        <taxon>Plenodomus lingam/Leptosphaeria maculans species complex</taxon>
    </lineage>
</organism>
<reference evidence="2" key="1">
    <citation type="journal article" date="2011" name="Nat. Commun.">
        <title>Effector diversification within compartments of the Leptosphaeria maculans genome affected by Repeat-Induced Point mutations.</title>
        <authorList>
            <person name="Rouxel T."/>
            <person name="Grandaubert J."/>
            <person name="Hane J.K."/>
            <person name="Hoede C."/>
            <person name="van de Wouw A.P."/>
            <person name="Couloux A."/>
            <person name="Dominguez V."/>
            <person name="Anthouard V."/>
            <person name="Bally P."/>
            <person name="Bourras S."/>
            <person name="Cozijnsen A.J."/>
            <person name="Ciuffetti L.M."/>
            <person name="Degrave A."/>
            <person name="Dilmaghani A."/>
            <person name="Duret L."/>
            <person name="Fudal I."/>
            <person name="Goodwin S.B."/>
            <person name="Gout L."/>
            <person name="Glaser N."/>
            <person name="Linglin J."/>
            <person name="Kema G.H.J."/>
            <person name="Lapalu N."/>
            <person name="Lawrence C.B."/>
            <person name="May K."/>
            <person name="Meyer M."/>
            <person name="Ollivier B."/>
            <person name="Poulain J."/>
            <person name="Schoch C.L."/>
            <person name="Simon A."/>
            <person name="Spatafora J.W."/>
            <person name="Stachowiak A."/>
            <person name="Turgeon B.G."/>
            <person name="Tyler B.M."/>
            <person name="Vincent D."/>
            <person name="Weissenbach J."/>
            <person name="Amselem J."/>
            <person name="Quesneville H."/>
            <person name="Oliver R.P."/>
            <person name="Wincker P."/>
            <person name="Balesdent M.-H."/>
            <person name="Howlett B.J."/>
        </authorList>
    </citation>
    <scope>NUCLEOTIDE SEQUENCE [LARGE SCALE GENOMIC DNA]</scope>
    <source>
        <strain evidence="2">JN3 / isolate v23.1.3 / race Av1-4-5-6-7-8</strain>
    </source>
</reference>
<gene>
    <name evidence="1" type="ORF">LEMA_P121170.1</name>
</gene>
<keyword evidence="2" id="KW-1185">Reference proteome</keyword>
<evidence type="ECO:0000313" key="1">
    <source>
        <dbReference type="EMBL" id="CBX94353.1"/>
    </source>
</evidence>
<accession>E4ZSH3</accession>
<dbReference type="InParanoid" id="E4ZSH3"/>
<dbReference type="VEuPathDB" id="FungiDB:LEMA_P121170.1"/>
<dbReference type="HOGENOM" id="CLU_1090170_0_0_1"/>
<protein>
    <submittedName>
        <fullName evidence="1">Predicted protein</fullName>
    </submittedName>
</protein>
<sequence>MLARNPSFPSRLDSDGPVGGTGQLFQGLVLAARHLASLKRHQTGPSCTKTPVANRLGAEGPPAQPWDGWEGDHALRRNLVQENQQLEAADRFTNPAFAYIDCSSKQPVFAGNPSAFLACPCGCGQGLAAMHKYIASHTVGLLGPFEHLEGSAFCLLGGYAEKDGYPSAVVRIRLPIRWRSDVRISAADDTVRRPVAHDDMIVPSHWQHSSYPRSLCSCVHVQDAYGAISWGRKSVVSAGTRFEVAALPHDAGLVL</sequence>
<dbReference type="Proteomes" id="UP000002668">
    <property type="component" value="Genome"/>
</dbReference>
<dbReference type="AlphaFoldDB" id="E4ZSH3"/>